<accession>A0ABS8T8U9</accession>
<protein>
    <submittedName>
        <fullName evidence="1">Uncharacterized protein</fullName>
    </submittedName>
</protein>
<evidence type="ECO:0000313" key="2">
    <source>
        <dbReference type="Proteomes" id="UP000823775"/>
    </source>
</evidence>
<name>A0ABS8T8U9_DATST</name>
<reference evidence="1 2" key="1">
    <citation type="journal article" date="2021" name="BMC Genomics">
        <title>Datura genome reveals duplications of psychoactive alkaloid biosynthetic genes and high mutation rate following tissue culture.</title>
        <authorList>
            <person name="Rajewski A."/>
            <person name="Carter-House D."/>
            <person name="Stajich J."/>
            <person name="Litt A."/>
        </authorList>
    </citation>
    <scope>NUCLEOTIDE SEQUENCE [LARGE SCALE GENOMIC DNA]</scope>
    <source>
        <strain evidence="1">AR-01</strain>
    </source>
</reference>
<dbReference type="Proteomes" id="UP000823775">
    <property type="component" value="Unassembled WGS sequence"/>
</dbReference>
<proteinExistence type="predicted"/>
<dbReference type="EMBL" id="JACEIK010001245">
    <property type="protein sequence ID" value="MCD7467563.1"/>
    <property type="molecule type" value="Genomic_DNA"/>
</dbReference>
<keyword evidence="2" id="KW-1185">Reference proteome</keyword>
<evidence type="ECO:0000313" key="1">
    <source>
        <dbReference type="EMBL" id="MCD7467563.1"/>
    </source>
</evidence>
<comment type="caution">
    <text evidence="1">The sequence shown here is derived from an EMBL/GenBank/DDBJ whole genome shotgun (WGS) entry which is preliminary data.</text>
</comment>
<feature type="non-terminal residue" evidence="1">
    <location>
        <position position="58"/>
    </location>
</feature>
<organism evidence="1 2">
    <name type="scientific">Datura stramonium</name>
    <name type="common">Jimsonweed</name>
    <name type="synonym">Common thornapple</name>
    <dbReference type="NCBI Taxonomy" id="4076"/>
    <lineage>
        <taxon>Eukaryota</taxon>
        <taxon>Viridiplantae</taxon>
        <taxon>Streptophyta</taxon>
        <taxon>Embryophyta</taxon>
        <taxon>Tracheophyta</taxon>
        <taxon>Spermatophyta</taxon>
        <taxon>Magnoliopsida</taxon>
        <taxon>eudicotyledons</taxon>
        <taxon>Gunneridae</taxon>
        <taxon>Pentapetalae</taxon>
        <taxon>asterids</taxon>
        <taxon>lamiids</taxon>
        <taxon>Solanales</taxon>
        <taxon>Solanaceae</taxon>
        <taxon>Solanoideae</taxon>
        <taxon>Datureae</taxon>
        <taxon>Datura</taxon>
    </lineage>
</organism>
<sequence length="58" mass="6695">MVEGNQSSLQSYQGELIEKILWVTLKELSTKIKGIDLHTFSRASHEAYKKESEDLERV</sequence>
<gene>
    <name evidence="1" type="ORF">HAX54_005083</name>
</gene>